<evidence type="ECO:0000256" key="2">
    <source>
        <dbReference type="ARBA" id="ARBA00009948"/>
    </source>
</evidence>
<dbReference type="PANTHER" id="PTHR21090:SF5">
    <property type="entry name" value="PENTAFUNCTIONAL AROM POLYPEPTIDE"/>
    <property type="match status" value="1"/>
</dbReference>
<comment type="caution">
    <text evidence="11">The sequence shown here is derived from an EMBL/GenBank/DDBJ whole genome shotgun (WGS) entry which is preliminary data.</text>
</comment>
<dbReference type="PANTHER" id="PTHR21090">
    <property type="entry name" value="AROM/DEHYDROQUINATE SYNTHASE"/>
    <property type="match status" value="1"/>
</dbReference>
<comment type="pathway">
    <text evidence="1">Metabolic intermediate biosynthesis; chorismate biosynthesis; chorismate from D-erythrose 4-phosphate and phosphoenolpyruvate: step 6/7.</text>
</comment>
<dbReference type="GO" id="GO:0008652">
    <property type="term" value="P:amino acid biosynthetic process"/>
    <property type="evidence" value="ECO:0007669"/>
    <property type="project" value="UniProtKB-KW"/>
</dbReference>
<evidence type="ECO:0000256" key="3">
    <source>
        <dbReference type="ARBA" id="ARBA00012450"/>
    </source>
</evidence>
<dbReference type="Proteomes" id="UP000033562">
    <property type="component" value="Unassembled WGS sequence"/>
</dbReference>
<comment type="catalytic activity">
    <reaction evidence="8">
        <text>3-phosphoshikimate + phosphoenolpyruvate = 5-O-(1-carboxyvinyl)-3-phosphoshikimate + phosphate</text>
        <dbReference type="Rhea" id="RHEA:21256"/>
        <dbReference type="ChEBI" id="CHEBI:43474"/>
        <dbReference type="ChEBI" id="CHEBI:57701"/>
        <dbReference type="ChEBI" id="CHEBI:58702"/>
        <dbReference type="ChEBI" id="CHEBI:145989"/>
        <dbReference type="EC" id="2.5.1.19"/>
    </reaction>
    <physiologicalReaction direction="left-to-right" evidence="8">
        <dbReference type="Rhea" id="RHEA:21257"/>
    </physiologicalReaction>
</comment>
<feature type="domain" description="Enolpyruvate transferase" evidence="10">
    <location>
        <begin position="11"/>
        <end position="429"/>
    </location>
</feature>
<evidence type="ECO:0000313" key="12">
    <source>
        <dbReference type="Proteomes" id="UP000033562"/>
    </source>
</evidence>
<protein>
    <recommendedName>
        <fullName evidence="3">3-phosphoshikimate 1-carboxyvinyltransferase</fullName>
        <ecNumber evidence="3">2.5.1.19</ecNumber>
    </recommendedName>
    <alternativeName>
        <fullName evidence="7">5-enolpyruvylshikimate-3-phosphate synthase</fullName>
    </alternativeName>
</protein>
<dbReference type="AlphaFoldDB" id="A0A0F3NPI7"/>
<dbReference type="InterPro" id="IPR001986">
    <property type="entry name" value="Enolpyruvate_Tfrase_dom"/>
</dbReference>
<evidence type="ECO:0000259" key="10">
    <source>
        <dbReference type="Pfam" id="PF00275"/>
    </source>
</evidence>
<dbReference type="InterPro" id="IPR006264">
    <property type="entry name" value="EPSP_synthase"/>
</dbReference>
<dbReference type="OrthoDB" id="9809920at2"/>
<keyword evidence="12" id="KW-1185">Reference proteome</keyword>
<keyword evidence="4" id="KW-0028">Amino-acid biosynthesis</keyword>
<evidence type="ECO:0000256" key="5">
    <source>
        <dbReference type="ARBA" id="ARBA00022679"/>
    </source>
</evidence>
<evidence type="ECO:0000313" key="11">
    <source>
        <dbReference type="EMBL" id="KJV69592.1"/>
    </source>
</evidence>
<keyword evidence="5" id="KW-0808">Transferase</keyword>
<evidence type="ECO:0000256" key="4">
    <source>
        <dbReference type="ARBA" id="ARBA00022605"/>
    </source>
</evidence>
<sequence length="443" mass="48088">MNSKKKAISYKVSSINGITNISGDKFISCIALILASQAIGITRIYGISLCQDVMCVSKALSLLGVEILYEKGDCIVKGVGIGGLMCPKNALYMGNSFTITCMLLGLLSTYPFLSFFYGSRKLCSVSMDRVTEPLLSMGSNYISVNGKLPILLIGSEDSIPISYSTNSVSDKVKVAVLLAGLNTSGISIITERILTRNHIELLLQYLNADISVNFIDDSNIITLRGQKELFAKDIYVPSDAFLAAFIVAAALMVENSEVIIHNVMINSDRMGFYRILINMGANITLTNKRKSIIGECIADIFIKTSVLHGGIILEKDLPSIVEEYPIISIIAAYIDGTTVMQGMSLLDTEERNRLNIIICELNKCGVNTEMTDSELIIYGSGGNICGGNVVNVHSDDKIAMSFLILGMVSKQPIIINDVECISSSYTDFISIVNQLGGKIKKLI</sequence>
<dbReference type="Gene3D" id="3.65.10.10">
    <property type="entry name" value="Enolpyruvate transferase domain"/>
    <property type="match status" value="2"/>
</dbReference>
<keyword evidence="9" id="KW-0472">Membrane</keyword>
<dbReference type="PIRSF" id="PIRSF000505">
    <property type="entry name" value="EPSPS"/>
    <property type="match status" value="1"/>
</dbReference>
<proteinExistence type="inferred from homology"/>
<name>A0A0F3NPI7_9RICK</name>
<evidence type="ECO:0000256" key="6">
    <source>
        <dbReference type="ARBA" id="ARBA00023141"/>
    </source>
</evidence>
<keyword evidence="9" id="KW-0812">Transmembrane</keyword>
<dbReference type="EMBL" id="LANX01000001">
    <property type="protein sequence ID" value="KJV69592.1"/>
    <property type="molecule type" value="Genomic_DNA"/>
</dbReference>
<dbReference type="GO" id="GO:0009073">
    <property type="term" value="P:aromatic amino acid family biosynthetic process"/>
    <property type="evidence" value="ECO:0007669"/>
    <property type="project" value="UniProtKB-KW"/>
</dbReference>
<accession>A0A0F3NPI7</accession>
<evidence type="ECO:0000256" key="9">
    <source>
        <dbReference type="SAM" id="Phobius"/>
    </source>
</evidence>
<comment type="similarity">
    <text evidence="2">Belongs to the EPSP synthase family.</text>
</comment>
<dbReference type="STRING" id="1359163.NLO413_0987"/>
<evidence type="ECO:0000256" key="1">
    <source>
        <dbReference type="ARBA" id="ARBA00004811"/>
    </source>
</evidence>
<dbReference type="InterPro" id="IPR036968">
    <property type="entry name" value="Enolpyruvate_Tfrase_sf"/>
</dbReference>
<dbReference type="GO" id="GO:0009423">
    <property type="term" value="P:chorismate biosynthetic process"/>
    <property type="evidence" value="ECO:0007669"/>
    <property type="project" value="UniProtKB-UniPathway"/>
</dbReference>
<gene>
    <name evidence="11" type="ORF">NLO413_0987</name>
</gene>
<dbReference type="GO" id="GO:0003866">
    <property type="term" value="F:3-phosphoshikimate 1-carboxyvinyltransferase activity"/>
    <property type="evidence" value="ECO:0007669"/>
    <property type="project" value="UniProtKB-EC"/>
</dbReference>
<dbReference type="InterPro" id="IPR013792">
    <property type="entry name" value="RNA3'P_cycl/enolpyr_Trfase_a/b"/>
</dbReference>
<dbReference type="EC" id="2.5.1.19" evidence="3"/>
<dbReference type="UniPathway" id="UPA00053">
    <property type="reaction ID" value="UER00089"/>
</dbReference>
<reference evidence="11 12" key="1">
    <citation type="submission" date="2015-02" db="EMBL/GenBank/DDBJ databases">
        <title>Genome Sequencing of Rickettsiales.</title>
        <authorList>
            <person name="Daugherty S.C."/>
            <person name="Su Q."/>
            <person name="Abolude K."/>
            <person name="Beier-Sexton M."/>
            <person name="Carlyon J.A."/>
            <person name="Carter R."/>
            <person name="Day N.P."/>
            <person name="Dumler S.J."/>
            <person name="Dyachenko V."/>
            <person name="Godinez A."/>
            <person name="Kurtti T.J."/>
            <person name="Lichay M."/>
            <person name="Mullins K.E."/>
            <person name="Ott S."/>
            <person name="Pappas-Brown V."/>
            <person name="Paris D.H."/>
            <person name="Patel P."/>
            <person name="Richards A.L."/>
            <person name="Sadzewicz L."/>
            <person name="Sears K."/>
            <person name="Seidman D."/>
            <person name="Sengamalay N."/>
            <person name="Stenos J."/>
            <person name="Tallon L.J."/>
            <person name="Vincent G."/>
            <person name="Fraser C.M."/>
            <person name="Munderloh U."/>
            <person name="Dunning-Hotopp J.C."/>
        </authorList>
    </citation>
    <scope>NUCLEOTIDE SEQUENCE [LARGE SCALE GENOMIC DNA]</scope>
    <source>
        <strain evidence="11 12">RAC413</strain>
    </source>
</reference>
<evidence type="ECO:0000256" key="7">
    <source>
        <dbReference type="ARBA" id="ARBA00030046"/>
    </source>
</evidence>
<keyword evidence="9" id="KW-1133">Transmembrane helix</keyword>
<organism evidence="11 12">
    <name type="scientific">Candidatus Neoehrlichia procyonis str. RAC413</name>
    <dbReference type="NCBI Taxonomy" id="1359163"/>
    <lineage>
        <taxon>Bacteria</taxon>
        <taxon>Pseudomonadati</taxon>
        <taxon>Pseudomonadota</taxon>
        <taxon>Alphaproteobacteria</taxon>
        <taxon>Rickettsiales</taxon>
        <taxon>Anaplasmataceae</taxon>
        <taxon>Candidatus Neoehrlichia</taxon>
    </lineage>
</organism>
<evidence type="ECO:0000256" key="8">
    <source>
        <dbReference type="ARBA" id="ARBA00044633"/>
    </source>
</evidence>
<feature type="transmembrane region" description="Helical" evidence="9">
    <location>
        <begin position="97"/>
        <end position="117"/>
    </location>
</feature>
<dbReference type="SUPFAM" id="SSF55205">
    <property type="entry name" value="EPT/RTPC-like"/>
    <property type="match status" value="1"/>
</dbReference>
<dbReference type="Pfam" id="PF00275">
    <property type="entry name" value="EPSP_synthase"/>
    <property type="match status" value="1"/>
</dbReference>
<dbReference type="RefSeq" id="WP_045809263.1">
    <property type="nucleotide sequence ID" value="NZ_LANX01000001.1"/>
</dbReference>
<keyword evidence="6" id="KW-0057">Aromatic amino acid biosynthesis</keyword>